<name>A0ACC1RUN0_9APHY</name>
<keyword evidence="2" id="KW-1185">Reference proteome</keyword>
<reference evidence="1" key="1">
    <citation type="submission" date="2022-07" db="EMBL/GenBank/DDBJ databases">
        <title>Genome Sequence of Phlebia brevispora.</title>
        <authorList>
            <person name="Buettner E."/>
        </authorList>
    </citation>
    <scope>NUCLEOTIDE SEQUENCE</scope>
    <source>
        <strain evidence="1">MPL23</strain>
    </source>
</reference>
<dbReference type="EMBL" id="JANHOG010002225">
    <property type="protein sequence ID" value="KAJ3525709.1"/>
    <property type="molecule type" value="Genomic_DNA"/>
</dbReference>
<proteinExistence type="predicted"/>
<protein>
    <submittedName>
        <fullName evidence="1">Uncharacterized protein</fullName>
    </submittedName>
</protein>
<sequence>MEAKSQASFAEDGFKAWGKNPRYQTWVPKREEEADVETDPLKKMAELALQNLEDVTKEASEPRELVDAMSMYTKAATGSSKRRGKR</sequence>
<organism evidence="1 2">
    <name type="scientific">Phlebia brevispora</name>
    <dbReference type="NCBI Taxonomy" id="194682"/>
    <lineage>
        <taxon>Eukaryota</taxon>
        <taxon>Fungi</taxon>
        <taxon>Dikarya</taxon>
        <taxon>Basidiomycota</taxon>
        <taxon>Agaricomycotina</taxon>
        <taxon>Agaricomycetes</taxon>
        <taxon>Polyporales</taxon>
        <taxon>Meruliaceae</taxon>
        <taxon>Phlebia</taxon>
    </lineage>
</organism>
<evidence type="ECO:0000313" key="1">
    <source>
        <dbReference type="EMBL" id="KAJ3525709.1"/>
    </source>
</evidence>
<dbReference type="Proteomes" id="UP001148662">
    <property type="component" value="Unassembled WGS sequence"/>
</dbReference>
<evidence type="ECO:0000313" key="2">
    <source>
        <dbReference type="Proteomes" id="UP001148662"/>
    </source>
</evidence>
<comment type="caution">
    <text evidence="1">The sequence shown here is derived from an EMBL/GenBank/DDBJ whole genome shotgun (WGS) entry which is preliminary data.</text>
</comment>
<gene>
    <name evidence="1" type="ORF">NM688_g8363</name>
</gene>
<accession>A0ACC1RUN0</accession>